<keyword evidence="7 9" id="KW-0472">Membrane</keyword>
<evidence type="ECO:0000313" key="11">
    <source>
        <dbReference type="Proteomes" id="UP000824469"/>
    </source>
</evidence>
<comment type="subcellular location">
    <subcellularLocation>
        <location evidence="1">Membrane</location>
        <topology evidence="1">Multi-pass membrane protein</topology>
    </subcellularLocation>
</comment>
<reference evidence="10 11" key="1">
    <citation type="journal article" date="2021" name="Nat. Plants">
        <title>The Taxus genome provides insights into paclitaxel biosynthesis.</title>
        <authorList>
            <person name="Xiong X."/>
            <person name="Gou J."/>
            <person name="Liao Q."/>
            <person name="Li Y."/>
            <person name="Zhou Q."/>
            <person name="Bi G."/>
            <person name="Li C."/>
            <person name="Du R."/>
            <person name="Wang X."/>
            <person name="Sun T."/>
            <person name="Guo L."/>
            <person name="Liang H."/>
            <person name="Lu P."/>
            <person name="Wu Y."/>
            <person name="Zhang Z."/>
            <person name="Ro D.K."/>
            <person name="Shang Y."/>
            <person name="Huang S."/>
            <person name="Yan J."/>
        </authorList>
    </citation>
    <scope>NUCLEOTIDE SEQUENCE [LARGE SCALE GENOMIC DNA]</scope>
    <source>
        <strain evidence="10">Ta-2019</strain>
    </source>
</reference>
<protein>
    <submittedName>
        <fullName evidence="10">Uncharacterized protein</fullName>
    </submittedName>
</protein>
<dbReference type="GO" id="GO:0034220">
    <property type="term" value="P:monoatomic ion transmembrane transport"/>
    <property type="evidence" value="ECO:0007669"/>
    <property type="project" value="UniProtKB-KW"/>
</dbReference>
<evidence type="ECO:0000313" key="10">
    <source>
        <dbReference type="EMBL" id="KAH9327063.1"/>
    </source>
</evidence>
<keyword evidence="3" id="KW-0813">Transport</keyword>
<proteinExistence type="inferred from homology"/>
<dbReference type="GO" id="GO:0015743">
    <property type="term" value="P:malate transport"/>
    <property type="evidence" value="ECO:0007669"/>
    <property type="project" value="InterPro"/>
</dbReference>
<evidence type="ECO:0000256" key="2">
    <source>
        <dbReference type="ARBA" id="ARBA00007079"/>
    </source>
</evidence>
<feature type="non-terminal residue" evidence="10">
    <location>
        <position position="134"/>
    </location>
</feature>
<feature type="transmembrane region" description="Helical" evidence="9">
    <location>
        <begin position="6"/>
        <end position="24"/>
    </location>
</feature>
<name>A0AA38LJI9_TAXCH</name>
<evidence type="ECO:0000256" key="1">
    <source>
        <dbReference type="ARBA" id="ARBA00004141"/>
    </source>
</evidence>
<feature type="transmembrane region" description="Helical" evidence="9">
    <location>
        <begin position="31"/>
        <end position="49"/>
    </location>
</feature>
<sequence>VSGNAILAIMTVVVVFEFTAGATLSKGLNRGIGTVVACSLAVCVGYIAGKAGCTVEYFKGSHYCGTDERDSERIVEGYKDVLDSKASEESLVHVNFHKIFNLTGKLNMKSTESIWSQSINTLIVSGKLCEVGDE</sequence>
<evidence type="ECO:0000256" key="7">
    <source>
        <dbReference type="ARBA" id="ARBA00023136"/>
    </source>
</evidence>
<comment type="caution">
    <text evidence="10">The sequence shown here is derived from an EMBL/GenBank/DDBJ whole genome shotgun (WGS) entry which is preliminary data.</text>
</comment>
<evidence type="ECO:0000256" key="8">
    <source>
        <dbReference type="ARBA" id="ARBA00023303"/>
    </source>
</evidence>
<dbReference type="PANTHER" id="PTHR31086">
    <property type="entry name" value="ALUMINUM-ACTIVATED MALATE TRANSPORTER 10"/>
    <property type="match status" value="1"/>
</dbReference>
<evidence type="ECO:0000256" key="4">
    <source>
        <dbReference type="ARBA" id="ARBA00022692"/>
    </source>
</evidence>
<dbReference type="Pfam" id="PF11744">
    <property type="entry name" value="ALMT"/>
    <property type="match status" value="1"/>
</dbReference>
<keyword evidence="5 9" id="KW-1133">Transmembrane helix</keyword>
<keyword evidence="4 9" id="KW-0812">Transmembrane</keyword>
<evidence type="ECO:0000256" key="6">
    <source>
        <dbReference type="ARBA" id="ARBA00023065"/>
    </source>
</evidence>
<keyword evidence="6" id="KW-0406">Ion transport</keyword>
<gene>
    <name evidence="10" type="ORF">KI387_007241</name>
</gene>
<comment type="similarity">
    <text evidence="2">Belongs to the aromatic acid exporter (TC 2.A.85) family.</text>
</comment>
<evidence type="ECO:0000256" key="3">
    <source>
        <dbReference type="ARBA" id="ARBA00022448"/>
    </source>
</evidence>
<keyword evidence="11" id="KW-1185">Reference proteome</keyword>
<dbReference type="EMBL" id="JAHRHJ020000002">
    <property type="protein sequence ID" value="KAH9327063.1"/>
    <property type="molecule type" value="Genomic_DNA"/>
</dbReference>
<feature type="non-terminal residue" evidence="10">
    <location>
        <position position="1"/>
    </location>
</feature>
<dbReference type="AlphaFoldDB" id="A0AA38LJI9"/>
<accession>A0AA38LJI9</accession>
<organism evidence="10 11">
    <name type="scientific">Taxus chinensis</name>
    <name type="common">Chinese yew</name>
    <name type="synonym">Taxus wallichiana var. chinensis</name>
    <dbReference type="NCBI Taxonomy" id="29808"/>
    <lineage>
        <taxon>Eukaryota</taxon>
        <taxon>Viridiplantae</taxon>
        <taxon>Streptophyta</taxon>
        <taxon>Embryophyta</taxon>
        <taxon>Tracheophyta</taxon>
        <taxon>Spermatophyta</taxon>
        <taxon>Pinopsida</taxon>
        <taxon>Pinidae</taxon>
        <taxon>Conifers II</taxon>
        <taxon>Cupressales</taxon>
        <taxon>Taxaceae</taxon>
        <taxon>Taxus</taxon>
    </lineage>
</organism>
<evidence type="ECO:0000256" key="5">
    <source>
        <dbReference type="ARBA" id="ARBA00022989"/>
    </source>
</evidence>
<dbReference type="InterPro" id="IPR020966">
    <property type="entry name" value="ALMT"/>
</dbReference>
<evidence type="ECO:0000256" key="9">
    <source>
        <dbReference type="SAM" id="Phobius"/>
    </source>
</evidence>
<keyword evidence="8" id="KW-0407">Ion channel</keyword>
<dbReference type="GO" id="GO:0016020">
    <property type="term" value="C:membrane"/>
    <property type="evidence" value="ECO:0007669"/>
    <property type="project" value="UniProtKB-SubCell"/>
</dbReference>
<dbReference type="Proteomes" id="UP000824469">
    <property type="component" value="Unassembled WGS sequence"/>
</dbReference>